<gene>
    <name evidence="3" type="ORF">RHGRI_014557</name>
</gene>
<dbReference type="EMBL" id="JACTNZ010000005">
    <property type="protein sequence ID" value="KAG5549235.1"/>
    <property type="molecule type" value="Genomic_DNA"/>
</dbReference>
<dbReference type="Pfam" id="PF01425">
    <property type="entry name" value="Amidase"/>
    <property type="match status" value="1"/>
</dbReference>
<dbReference type="InterPro" id="IPR036928">
    <property type="entry name" value="AS_sf"/>
</dbReference>
<dbReference type="Gene3D" id="3.90.1300.10">
    <property type="entry name" value="Amidase signature (AS) domain"/>
    <property type="match status" value="2"/>
</dbReference>
<evidence type="ECO:0000313" key="3">
    <source>
        <dbReference type="EMBL" id="KAG5549235.1"/>
    </source>
</evidence>
<dbReference type="EMBL" id="JACTNZ010000005">
    <property type="protein sequence ID" value="KAG5549238.1"/>
    <property type="molecule type" value="Genomic_DNA"/>
</dbReference>
<comment type="similarity">
    <text evidence="1">Belongs to the amidase family.</text>
</comment>
<sequence length="377" mass="39907">MAGESDYGAFMEKFILQPSSSSPDQELPLKGLTFAVKDIFDMVGYVTGFGNPDWARTHLAATTTAPAVLAVLNGGATCVGKTVMDEMAYSINGENKHYGTPKNPCAPDRVPGGSSSGSAVAVGGMLVDFSLGTDTGGSVRVPASYCGILGLRPSHGVVSTSGVIPMAQSFDTVDHIVKYACLGDYVKDNVPTLKHFMGDGLENQEYNAAPLAALSSAMRLLQRSEFKNNHGEWVSTVKPDLGPGISERVWEAVRSTDENLDVCHLVKTELRAALTALLGDYGILAIPTVPGPPPKLQTEPSTLETFRARAFSLLSVAGVSGFCQVSIPLGTYDNLPVSVSLLAKHGSDGFLLNLVETLYGTLKEQIEIAQELSYLSS</sequence>
<proteinExistence type="inferred from homology"/>
<feature type="domain" description="Amidase" evidence="2">
    <location>
        <begin position="24"/>
        <end position="257"/>
    </location>
</feature>
<dbReference type="PROSITE" id="PS00571">
    <property type="entry name" value="AMIDASES"/>
    <property type="match status" value="1"/>
</dbReference>
<protein>
    <recommendedName>
        <fullName evidence="2">Amidase domain-containing protein</fullName>
    </recommendedName>
</protein>
<organism evidence="3 4">
    <name type="scientific">Rhododendron griersonianum</name>
    <dbReference type="NCBI Taxonomy" id="479676"/>
    <lineage>
        <taxon>Eukaryota</taxon>
        <taxon>Viridiplantae</taxon>
        <taxon>Streptophyta</taxon>
        <taxon>Embryophyta</taxon>
        <taxon>Tracheophyta</taxon>
        <taxon>Spermatophyta</taxon>
        <taxon>Magnoliopsida</taxon>
        <taxon>eudicotyledons</taxon>
        <taxon>Gunneridae</taxon>
        <taxon>Pentapetalae</taxon>
        <taxon>asterids</taxon>
        <taxon>Ericales</taxon>
        <taxon>Ericaceae</taxon>
        <taxon>Ericoideae</taxon>
        <taxon>Rhodoreae</taxon>
        <taxon>Rhododendron</taxon>
    </lineage>
</organism>
<name>A0AAV6K9S9_9ERIC</name>
<dbReference type="PANTHER" id="PTHR46310:SF7">
    <property type="entry name" value="AMIDASE 1"/>
    <property type="match status" value="1"/>
</dbReference>
<evidence type="ECO:0000256" key="1">
    <source>
        <dbReference type="ARBA" id="ARBA00009199"/>
    </source>
</evidence>
<evidence type="ECO:0000313" key="4">
    <source>
        <dbReference type="Proteomes" id="UP000823749"/>
    </source>
</evidence>
<evidence type="ECO:0000259" key="2">
    <source>
        <dbReference type="Pfam" id="PF01425"/>
    </source>
</evidence>
<comment type="caution">
    <text evidence="3">The sequence shown here is derived from an EMBL/GenBank/DDBJ whole genome shotgun (WGS) entry which is preliminary data.</text>
</comment>
<dbReference type="Proteomes" id="UP000823749">
    <property type="component" value="Chromosome 5"/>
</dbReference>
<dbReference type="AlphaFoldDB" id="A0AAV6K9S9"/>
<keyword evidence="4" id="KW-1185">Reference proteome</keyword>
<dbReference type="InterPro" id="IPR020556">
    <property type="entry name" value="Amidase_CS"/>
</dbReference>
<dbReference type="InterPro" id="IPR023631">
    <property type="entry name" value="Amidase_dom"/>
</dbReference>
<dbReference type="SUPFAM" id="SSF75304">
    <property type="entry name" value="Amidase signature (AS) enzymes"/>
    <property type="match status" value="1"/>
</dbReference>
<reference evidence="3" key="1">
    <citation type="submission" date="2020-08" db="EMBL/GenBank/DDBJ databases">
        <title>Plant Genome Project.</title>
        <authorList>
            <person name="Zhang R.-G."/>
        </authorList>
    </citation>
    <scope>NUCLEOTIDE SEQUENCE</scope>
    <source>
        <strain evidence="3">WSP0</strain>
        <tissue evidence="3">Leaf</tissue>
    </source>
</reference>
<dbReference type="GO" id="GO:0016811">
    <property type="term" value="F:hydrolase activity, acting on carbon-nitrogen (but not peptide) bonds, in linear amides"/>
    <property type="evidence" value="ECO:0007669"/>
    <property type="project" value="UniProtKB-ARBA"/>
</dbReference>
<dbReference type="PANTHER" id="PTHR46310">
    <property type="entry name" value="AMIDASE 1"/>
    <property type="match status" value="1"/>
</dbReference>
<accession>A0AAV6K9S9</accession>